<dbReference type="EMBL" id="VOMB01000016">
    <property type="protein sequence ID" value="MBU9764676.1"/>
    <property type="molecule type" value="Genomic_DNA"/>
</dbReference>
<evidence type="ECO:0000313" key="1">
    <source>
        <dbReference type="EMBL" id="MBU9764676.1"/>
    </source>
</evidence>
<dbReference type="RefSeq" id="WP_217157431.1">
    <property type="nucleotide sequence ID" value="NZ_VOMB01000016.1"/>
</dbReference>
<reference evidence="1 2" key="1">
    <citation type="journal article" date="2021" name="Sci. Rep.">
        <title>Phenotypic and genomic hallmarks of a novel, potentially pathogenic rapidly growing Mycobacterium species related to the Mycobacterium fortuitum complex.</title>
        <authorList>
            <person name="Gharbi R."/>
            <person name="Khanna V."/>
            <person name="Frigui W."/>
            <person name="Mhenni B."/>
            <person name="Brosch R."/>
            <person name="Mardassi H."/>
        </authorList>
    </citation>
    <scope>NUCLEOTIDE SEQUENCE [LARGE SCALE GENOMIC DNA]</scope>
    <source>
        <strain evidence="1 2">TNTM28</strain>
    </source>
</reference>
<protein>
    <submittedName>
        <fullName evidence="1">PhzF family phenazine biosynthesis protein</fullName>
    </submittedName>
</protein>
<name>A0ABS6KN27_9MYCO</name>
<organism evidence="1 2">
    <name type="scientific">[Mycobacterium] fortunisiensis</name>
    <dbReference type="NCBI Taxonomy" id="2600579"/>
    <lineage>
        <taxon>Bacteria</taxon>
        <taxon>Bacillati</taxon>
        <taxon>Actinomycetota</taxon>
        <taxon>Actinomycetes</taxon>
        <taxon>Mycobacteriales</taxon>
        <taxon>Mycobacteriaceae</taxon>
        <taxon>Mycolicibacterium</taxon>
    </lineage>
</organism>
<dbReference type="PANTHER" id="PTHR13774">
    <property type="entry name" value="PHENAZINE BIOSYNTHESIS PROTEIN"/>
    <property type="match status" value="1"/>
</dbReference>
<keyword evidence="2" id="KW-1185">Reference proteome</keyword>
<comment type="caution">
    <text evidence="1">The sequence shown here is derived from an EMBL/GenBank/DDBJ whole genome shotgun (WGS) entry which is preliminary data.</text>
</comment>
<dbReference type="PIRSF" id="PIRSF016184">
    <property type="entry name" value="PhzC_PhzF"/>
    <property type="match status" value="1"/>
</dbReference>
<gene>
    <name evidence="1" type="ORF">FR943_12555</name>
</gene>
<dbReference type="Proteomes" id="UP000812982">
    <property type="component" value="Unassembled WGS sequence"/>
</dbReference>
<sequence>MAIDVTVLRVFTDSEGKYGNPLGVVDNSTVEPADRQRIATELGYSETVFVDLPAPGGSSASAHIFTPVAEMPFAGHPTVGASWWLRDLGRPVNTLQVPAGIVQVGYAGDLAAVSARSEWAPEFVIHDVLSTDELFRADPDDYDDDVEHYLWTWLDQDGGVLRSRMFATHLGVPEDEATGSAAVRMTDHLSRDLTIIQGKGSVIETQWNAEGWVRVAGRVVNDGTTTLDISQLN</sequence>
<dbReference type="InterPro" id="IPR003719">
    <property type="entry name" value="Phenazine_PhzF-like"/>
</dbReference>
<dbReference type="Pfam" id="PF02567">
    <property type="entry name" value="PhzC-PhzF"/>
    <property type="match status" value="1"/>
</dbReference>
<proteinExistence type="predicted"/>
<dbReference type="PANTHER" id="PTHR13774:SF32">
    <property type="entry name" value="ANTISENSE-ENHANCING SEQUENCE 1"/>
    <property type="match status" value="1"/>
</dbReference>
<accession>A0ABS6KN27</accession>
<evidence type="ECO:0000313" key="2">
    <source>
        <dbReference type="Proteomes" id="UP000812982"/>
    </source>
</evidence>